<keyword evidence="2" id="KW-0805">Transcription regulation</keyword>
<keyword evidence="3" id="KW-0731">Sigma factor</keyword>
<comment type="caution">
    <text evidence="8">The sequence shown here is derived from an EMBL/GenBank/DDBJ whole genome shotgun (WGS) entry which is preliminary data.</text>
</comment>
<evidence type="ECO:0000259" key="7">
    <source>
        <dbReference type="Pfam" id="PF08281"/>
    </source>
</evidence>
<dbReference type="InterPro" id="IPR013324">
    <property type="entry name" value="RNA_pol_sigma_r3/r4-like"/>
</dbReference>
<dbReference type="InterPro" id="IPR036388">
    <property type="entry name" value="WH-like_DNA-bd_sf"/>
</dbReference>
<evidence type="ECO:0000259" key="6">
    <source>
        <dbReference type="Pfam" id="PF04542"/>
    </source>
</evidence>
<dbReference type="InterPro" id="IPR007627">
    <property type="entry name" value="RNA_pol_sigma70_r2"/>
</dbReference>
<sequence length="190" mass="22293">MEKFKDRKIIKLLKKSPEDGIKMVIDVYGSAVNTICKNILINLNSEDIEEAISDTFFKLWKNVDNFNVEKNKSLKSYIYAIARNTCFDKLKSFNCNTSLFDVDENDLGIDVNMEDEYSKLHNKKIIKTTLDNFKEPDRSIFILRYFYFEKVKVIASKLNLSEKKVENILYRSKTKLKEELIKGGIIYEKD</sequence>
<dbReference type="InterPro" id="IPR013249">
    <property type="entry name" value="RNA_pol_sigma70_r4_t2"/>
</dbReference>
<dbReference type="Gene3D" id="1.10.10.10">
    <property type="entry name" value="Winged helix-like DNA-binding domain superfamily/Winged helix DNA-binding domain"/>
    <property type="match status" value="1"/>
</dbReference>
<dbReference type="PANTHER" id="PTHR43133:SF8">
    <property type="entry name" value="RNA POLYMERASE SIGMA FACTOR HI_1459-RELATED"/>
    <property type="match status" value="1"/>
</dbReference>
<dbReference type="EMBL" id="JAJBMB010000001">
    <property type="protein sequence ID" value="MCB5444695.1"/>
    <property type="molecule type" value="Genomic_DNA"/>
</dbReference>
<evidence type="ECO:0000256" key="2">
    <source>
        <dbReference type="ARBA" id="ARBA00023015"/>
    </source>
</evidence>
<dbReference type="NCBIfam" id="TIGR02937">
    <property type="entry name" value="sigma70-ECF"/>
    <property type="match status" value="1"/>
</dbReference>
<keyword evidence="4" id="KW-0238">DNA-binding</keyword>
<evidence type="ECO:0000256" key="1">
    <source>
        <dbReference type="ARBA" id="ARBA00010641"/>
    </source>
</evidence>
<dbReference type="RefSeq" id="WP_147616196.1">
    <property type="nucleotide sequence ID" value="NZ_BAABXU010000001.1"/>
</dbReference>
<comment type="similarity">
    <text evidence="1">Belongs to the sigma-70 factor family. ECF subfamily.</text>
</comment>
<keyword evidence="9" id="KW-1185">Reference proteome</keyword>
<evidence type="ECO:0000313" key="9">
    <source>
        <dbReference type="Proteomes" id="UP001299409"/>
    </source>
</evidence>
<organism evidence="8 9">
    <name type="scientific">Intestinibacter bartlettii</name>
    <dbReference type="NCBI Taxonomy" id="261299"/>
    <lineage>
        <taxon>Bacteria</taxon>
        <taxon>Bacillati</taxon>
        <taxon>Bacillota</taxon>
        <taxon>Clostridia</taxon>
        <taxon>Peptostreptococcales</taxon>
        <taxon>Peptostreptococcaceae</taxon>
        <taxon>Intestinibacter</taxon>
    </lineage>
</organism>
<dbReference type="Pfam" id="PF04542">
    <property type="entry name" value="Sigma70_r2"/>
    <property type="match status" value="1"/>
</dbReference>
<dbReference type="Pfam" id="PF08281">
    <property type="entry name" value="Sigma70_r4_2"/>
    <property type="match status" value="1"/>
</dbReference>
<dbReference type="InterPro" id="IPR013325">
    <property type="entry name" value="RNA_pol_sigma_r2"/>
</dbReference>
<dbReference type="Gene3D" id="1.10.1740.10">
    <property type="match status" value="1"/>
</dbReference>
<reference evidence="8 9" key="1">
    <citation type="submission" date="2021-10" db="EMBL/GenBank/DDBJ databases">
        <title>Collection of gut derived symbiotic bacterial strains cultured from healthy donors.</title>
        <authorList>
            <person name="Lin H."/>
            <person name="Littmann E."/>
            <person name="Claire K."/>
            <person name="Pamer E."/>
        </authorList>
    </citation>
    <scope>NUCLEOTIDE SEQUENCE [LARGE SCALE GENOMIC DNA]</scope>
    <source>
        <strain evidence="8 9">MSK.17.68</strain>
    </source>
</reference>
<proteinExistence type="inferred from homology"/>
<evidence type="ECO:0000256" key="4">
    <source>
        <dbReference type="ARBA" id="ARBA00023125"/>
    </source>
</evidence>
<dbReference type="PANTHER" id="PTHR43133">
    <property type="entry name" value="RNA POLYMERASE ECF-TYPE SIGMA FACTO"/>
    <property type="match status" value="1"/>
</dbReference>
<evidence type="ECO:0000256" key="3">
    <source>
        <dbReference type="ARBA" id="ARBA00023082"/>
    </source>
</evidence>
<dbReference type="SUPFAM" id="SSF88659">
    <property type="entry name" value="Sigma3 and sigma4 domains of RNA polymerase sigma factors"/>
    <property type="match status" value="1"/>
</dbReference>
<evidence type="ECO:0000313" key="8">
    <source>
        <dbReference type="EMBL" id="MCB5444695.1"/>
    </source>
</evidence>
<dbReference type="Proteomes" id="UP001299409">
    <property type="component" value="Unassembled WGS sequence"/>
</dbReference>
<protein>
    <submittedName>
        <fullName evidence="8">Sigma-70 family RNA polymerase sigma factor</fullName>
    </submittedName>
</protein>
<dbReference type="SUPFAM" id="SSF88946">
    <property type="entry name" value="Sigma2 domain of RNA polymerase sigma factors"/>
    <property type="match status" value="1"/>
</dbReference>
<feature type="domain" description="RNA polymerase sigma factor 70 region 4 type 2" evidence="7">
    <location>
        <begin position="129"/>
        <end position="176"/>
    </location>
</feature>
<gene>
    <name evidence="8" type="ORF">LIP50_00610</name>
</gene>
<dbReference type="InterPro" id="IPR039425">
    <property type="entry name" value="RNA_pol_sigma-70-like"/>
</dbReference>
<feature type="domain" description="RNA polymerase sigma-70 region 2" evidence="6">
    <location>
        <begin position="28"/>
        <end position="91"/>
    </location>
</feature>
<accession>A0ABS8CTA5</accession>
<name>A0ABS8CTA5_9FIRM</name>
<keyword evidence="5" id="KW-0804">Transcription</keyword>
<dbReference type="InterPro" id="IPR014284">
    <property type="entry name" value="RNA_pol_sigma-70_dom"/>
</dbReference>
<evidence type="ECO:0000256" key="5">
    <source>
        <dbReference type="ARBA" id="ARBA00023163"/>
    </source>
</evidence>